<comment type="caution">
    <text evidence="1">The sequence shown here is derived from an EMBL/GenBank/DDBJ whole genome shotgun (WGS) entry which is preliminary data.</text>
</comment>
<dbReference type="PRINTS" id="PR01955">
    <property type="entry name" value="LANCFRANKIA"/>
</dbReference>
<evidence type="ECO:0000313" key="1">
    <source>
        <dbReference type="EMBL" id="KGI80580.1"/>
    </source>
</evidence>
<proteinExistence type="predicted"/>
<keyword evidence="2" id="KW-1185">Reference proteome</keyword>
<dbReference type="EMBL" id="JPMV01000029">
    <property type="protein sequence ID" value="KGI80580.1"/>
    <property type="molecule type" value="Genomic_DNA"/>
</dbReference>
<dbReference type="CDD" id="cd04793">
    <property type="entry name" value="LanC"/>
    <property type="match status" value="1"/>
</dbReference>
<dbReference type="SUPFAM" id="SSF158745">
    <property type="entry name" value="LanC-like"/>
    <property type="match status" value="1"/>
</dbReference>
<dbReference type="SMART" id="SM01260">
    <property type="entry name" value="LANC_like"/>
    <property type="match status" value="1"/>
</dbReference>
<sequence>MNEQERRAQSLADGPAGSVLLHREQGAPWMDGIRTLLSAPVRAHPYQATLFEGAPAVAFTLAAIEPTHALATVDGHIETITRVRLATAHRRIDHGDLPEKGEYDLMAGLTGLGVYLLRCYGEGPLLRDVLAYLVRLTEPRPDGLPGWWAAHGPTGAEPAWHGGHGNLSISHGIAGPLALLAQTHRRGIQVAEQSHAMHRILGWLDQWFDRTGMWWPGAISRSEQDTGEAPRETPRPSWCYGTPGIARAQQLAGLALGDTHRQRFAETTLAACLADGHQIGKLTDVGLCHGWAGLLHTTWRMSQHDVRLRAYLPRLIDRVTERLAQQPPVDSGLLTGATGAQLALHTATTDQTPVTRWDACLLLDG</sequence>
<dbReference type="InterPro" id="IPR007822">
    <property type="entry name" value="LANC-like"/>
</dbReference>
<dbReference type="InterPro" id="IPR033889">
    <property type="entry name" value="LanC"/>
</dbReference>
<evidence type="ECO:0000313" key="2">
    <source>
        <dbReference type="Proteomes" id="UP000029737"/>
    </source>
</evidence>
<dbReference type="Gene3D" id="1.50.10.20">
    <property type="match status" value="1"/>
</dbReference>
<name>A0ABR4X2E9_9ACTN</name>
<accession>A0ABR4X2E9</accession>
<evidence type="ECO:0008006" key="3">
    <source>
        <dbReference type="Google" id="ProtNLM"/>
    </source>
</evidence>
<reference evidence="1 2" key="1">
    <citation type="journal article" date="2014" name="PLoS ONE">
        <title>Identification and Characterization of a New Erythromycin Biosynthetic Gene Cluster in Actinopolyspora erythraea YIM90600, a Novel Erythronolide-Producing Halophilic Actinomycete Isolated from Salt Field.</title>
        <authorList>
            <person name="Chen D."/>
            <person name="Feng J."/>
            <person name="Huang L."/>
            <person name="Zhang Q."/>
            <person name="Wu J."/>
            <person name="Zhu X."/>
            <person name="Duan Y."/>
            <person name="Xu Z."/>
        </authorList>
    </citation>
    <scope>NUCLEOTIDE SEQUENCE [LARGE SCALE GENOMIC DNA]</scope>
    <source>
        <strain evidence="1 2">YIM90600</strain>
    </source>
</reference>
<organism evidence="1 2">
    <name type="scientific">Actinopolyspora erythraea</name>
    <dbReference type="NCBI Taxonomy" id="414996"/>
    <lineage>
        <taxon>Bacteria</taxon>
        <taxon>Bacillati</taxon>
        <taxon>Actinomycetota</taxon>
        <taxon>Actinomycetes</taxon>
        <taxon>Actinopolysporales</taxon>
        <taxon>Actinopolysporaceae</taxon>
        <taxon>Actinopolyspora</taxon>
    </lineage>
</organism>
<gene>
    <name evidence="1" type="ORF">IL38_16215</name>
</gene>
<protein>
    <recommendedName>
        <fullName evidence="3">Lanthionine synthetase</fullName>
    </recommendedName>
</protein>
<dbReference type="PRINTS" id="PR01950">
    <property type="entry name" value="LANCSUPER"/>
</dbReference>
<dbReference type="Pfam" id="PF05147">
    <property type="entry name" value="LANC_like"/>
    <property type="match status" value="1"/>
</dbReference>
<dbReference type="RefSeq" id="WP_043575006.1">
    <property type="nucleotide sequence ID" value="NZ_CP022752.1"/>
</dbReference>
<dbReference type="Proteomes" id="UP000029737">
    <property type="component" value="Unassembled WGS sequence"/>
</dbReference>